<dbReference type="PaxDb" id="2850-Phatrdraft1480"/>
<dbReference type="GeneID" id="7205065"/>
<organism evidence="1 2">
    <name type="scientific">Phaeodactylum tricornutum (strain CCAP 1055/1)</name>
    <dbReference type="NCBI Taxonomy" id="556484"/>
    <lineage>
        <taxon>Eukaryota</taxon>
        <taxon>Sar</taxon>
        <taxon>Stramenopiles</taxon>
        <taxon>Ochrophyta</taxon>
        <taxon>Bacillariophyta</taxon>
        <taxon>Bacillariophyceae</taxon>
        <taxon>Bacillariophycidae</taxon>
        <taxon>Naviculales</taxon>
        <taxon>Phaeodactylaceae</taxon>
        <taxon>Phaeodactylum</taxon>
    </lineage>
</organism>
<dbReference type="InParanoid" id="B7S4F2"/>
<dbReference type="HOGENOM" id="CLU_786356_0_0_1"/>
<keyword evidence="2" id="KW-1185">Reference proteome</keyword>
<dbReference type="RefSeq" id="XP_002176446.1">
    <property type="nucleotide sequence ID" value="XM_002176410.1"/>
</dbReference>
<gene>
    <name evidence="1" type="ORF">PHATRDRAFT_bd1480</name>
</gene>
<sequence length="353" mass="38205">MSNPTLIYSVMSKGQAPKLYTELTNVKGARVVNNYDGTNKEIGRLIETTLFIPKGTTLAFAVPKGVGVRVSRPILNADGSEGGTDRKIVKHQIDDEHYCIIVAEQDGTSTTSITSRSGVMYMLIHLEDAVPTIGVNNVLSLLGFYSSGSREESQHLFLEHNTDFLKLGTSLSDATNDLPVELWYNEVRRLLFCVLLLLLAVGLHFSTDGSKRNLLLFLSELATTILFIQSYAGFKNRRFNLCAQKIGKLVSDVSFILQLLAERSGTGLEVSAWALPMLRRKRAFMTRAIIDLTSVAGSLDESVLSTGLALTLLGVKVSGLCCAFDGDSSSDCNVVCNGVMSQDPIIVALGGGS</sequence>
<dbReference type="EMBL" id="DS999285">
    <property type="protein sequence ID" value="EEC42569.1"/>
    <property type="molecule type" value="Genomic_DNA"/>
</dbReference>
<protein>
    <submittedName>
        <fullName evidence="1">Uncharacterized protein</fullName>
    </submittedName>
</protein>
<evidence type="ECO:0000313" key="2">
    <source>
        <dbReference type="Proteomes" id="UP000000759"/>
    </source>
</evidence>
<dbReference type="KEGG" id="pti:PHATRDRAFT_bd1480"/>
<reference evidence="2" key="2">
    <citation type="submission" date="2008-08" db="EMBL/GenBank/DDBJ databases">
        <authorList>
            <consortium name="Diatom Consortium"/>
            <person name="Grigoriev I."/>
            <person name="Grimwood J."/>
            <person name="Kuo A."/>
            <person name="Otillar R.P."/>
            <person name="Salamov A."/>
            <person name="Detter J.C."/>
            <person name="Lindquist E."/>
            <person name="Shapiro H."/>
            <person name="Lucas S."/>
            <person name="Glavina del Rio T."/>
            <person name="Pitluck S."/>
            <person name="Rokhsar D."/>
            <person name="Bowler C."/>
        </authorList>
    </citation>
    <scope>GENOME REANNOTATION</scope>
    <source>
        <strain evidence="2">CCAP 1055/1</strain>
    </source>
</reference>
<reference evidence="1 2" key="1">
    <citation type="journal article" date="2008" name="Nature">
        <title>The Phaeodactylum genome reveals the evolutionary history of diatom genomes.</title>
        <authorList>
            <person name="Bowler C."/>
            <person name="Allen A.E."/>
            <person name="Badger J.H."/>
            <person name="Grimwood J."/>
            <person name="Jabbari K."/>
            <person name="Kuo A."/>
            <person name="Maheswari U."/>
            <person name="Martens C."/>
            <person name="Maumus F."/>
            <person name="Otillar R.P."/>
            <person name="Rayko E."/>
            <person name="Salamov A."/>
            <person name="Vandepoele K."/>
            <person name="Beszteri B."/>
            <person name="Gruber A."/>
            <person name="Heijde M."/>
            <person name="Katinka M."/>
            <person name="Mock T."/>
            <person name="Valentin K."/>
            <person name="Verret F."/>
            <person name="Berges J.A."/>
            <person name="Brownlee C."/>
            <person name="Cadoret J.P."/>
            <person name="Chiovitti A."/>
            <person name="Choi C.J."/>
            <person name="Coesel S."/>
            <person name="De Martino A."/>
            <person name="Detter J.C."/>
            <person name="Durkin C."/>
            <person name="Falciatore A."/>
            <person name="Fournet J."/>
            <person name="Haruta M."/>
            <person name="Huysman M.J."/>
            <person name="Jenkins B.D."/>
            <person name="Jiroutova K."/>
            <person name="Jorgensen R.E."/>
            <person name="Joubert Y."/>
            <person name="Kaplan A."/>
            <person name="Kroger N."/>
            <person name="Kroth P.G."/>
            <person name="La Roche J."/>
            <person name="Lindquist E."/>
            <person name="Lommer M."/>
            <person name="Martin-Jezequel V."/>
            <person name="Lopez P.J."/>
            <person name="Lucas S."/>
            <person name="Mangogna M."/>
            <person name="McGinnis K."/>
            <person name="Medlin L.K."/>
            <person name="Montsant A."/>
            <person name="Oudot-Le Secq M.P."/>
            <person name="Napoli C."/>
            <person name="Obornik M."/>
            <person name="Parker M.S."/>
            <person name="Petit J.L."/>
            <person name="Porcel B.M."/>
            <person name="Poulsen N."/>
            <person name="Robison M."/>
            <person name="Rychlewski L."/>
            <person name="Rynearson T.A."/>
            <person name="Schmutz J."/>
            <person name="Shapiro H."/>
            <person name="Siaut M."/>
            <person name="Stanley M."/>
            <person name="Sussman M.R."/>
            <person name="Taylor A.R."/>
            <person name="Vardi A."/>
            <person name="von Dassow P."/>
            <person name="Vyverman W."/>
            <person name="Willis A."/>
            <person name="Wyrwicz L.S."/>
            <person name="Rokhsar D.S."/>
            <person name="Weissenbach J."/>
            <person name="Armbrust E.V."/>
            <person name="Green B.R."/>
            <person name="Van de Peer Y."/>
            <person name="Grigoriev I.V."/>
        </authorList>
    </citation>
    <scope>NUCLEOTIDE SEQUENCE [LARGE SCALE GENOMIC DNA]</scope>
    <source>
        <strain evidence="1 2">CCAP 1055/1</strain>
    </source>
</reference>
<name>B7S4F2_PHATC</name>
<proteinExistence type="predicted"/>
<dbReference type="Proteomes" id="UP000000759">
    <property type="component" value="Unassembled WGS sequence"/>
</dbReference>
<accession>B7S4F2</accession>
<evidence type="ECO:0000313" key="1">
    <source>
        <dbReference type="EMBL" id="EEC42569.1"/>
    </source>
</evidence>
<dbReference type="AlphaFoldDB" id="B7S4F2"/>